<dbReference type="Pfam" id="PF00701">
    <property type="entry name" value="DHDPS"/>
    <property type="match status" value="1"/>
</dbReference>
<evidence type="ECO:0000256" key="4">
    <source>
        <dbReference type="ARBA" id="ARBA00012086"/>
    </source>
</evidence>
<evidence type="ECO:0000256" key="13">
    <source>
        <dbReference type="PIRNR" id="PIRNR001365"/>
    </source>
</evidence>
<dbReference type="InterPro" id="IPR002220">
    <property type="entry name" value="DapA-like"/>
</dbReference>
<comment type="caution">
    <text evidence="12">Was originally thought to be a dihydrodipicolinate synthase (DHDPS), catalyzing the condensation of (S)-aspartate-beta-semialdehyde [(S)-ASA] and pyruvate to dihydrodipicolinate (DHDP). However, it was shown in E.coli that the product of the enzymatic reaction is not dihydrodipicolinate but in fact (4S)-4-hydroxy-2,3,4,5-tetrahydro-(2S)-dipicolinic acid (HTPA), and that the consecutive dehydration reaction leading to DHDP is not spontaneous but catalyzed by DapB.</text>
</comment>
<dbReference type="SUPFAM" id="SSF51569">
    <property type="entry name" value="Aldolase"/>
    <property type="match status" value="1"/>
</dbReference>
<keyword evidence="10 12" id="KW-0704">Schiff base</keyword>
<comment type="caution">
    <text evidence="14">The sequence shown here is derived from an EMBL/GenBank/DDBJ whole genome shotgun (WGS) entry which is preliminary data.</text>
</comment>
<dbReference type="PROSITE" id="PS00666">
    <property type="entry name" value="DHDPS_2"/>
    <property type="match status" value="1"/>
</dbReference>
<evidence type="ECO:0000256" key="2">
    <source>
        <dbReference type="ARBA" id="ARBA00005120"/>
    </source>
</evidence>
<feature type="binding site" evidence="12">
    <location>
        <position position="48"/>
    </location>
    <ligand>
        <name>pyruvate</name>
        <dbReference type="ChEBI" id="CHEBI:15361"/>
    </ligand>
</feature>
<evidence type="ECO:0000256" key="11">
    <source>
        <dbReference type="ARBA" id="ARBA00047836"/>
    </source>
</evidence>
<feature type="binding site" evidence="12">
    <location>
        <position position="206"/>
    </location>
    <ligand>
        <name>pyruvate</name>
        <dbReference type="ChEBI" id="CHEBI:15361"/>
    </ligand>
</feature>
<evidence type="ECO:0000256" key="9">
    <source>
        <dbReference type="ARBA" id="ARBA00023239"/>
    </source>
</evidence>
<feature type="site" description="Part of a proton relay during catalysis" evidence="12">
    <location>
        <position position="110"/>
    </location>
</feature>
<comment type="function">
    <text evidence="1 12">Catalyzes the condensation of (S)-aspartate-beta-semialdehyde [(S)-ASA] and pyruvate to 4-hydroxy-tetrahydrodipicolinate (HTPA).</text>
</comment>
<evidence type="ECO:0000256" key="5">
    <source>
        <dbReference type="ARBA" id="ARBA00022490"/>
    </source>
</evidence>
<reference evidence="15" key="1">
    <citation type="journal article" date="2019" name="Int. J. Syst. Evol. Microbiol.">
        <title>The Global Catalogue of Microorganisms (GCM) 10K type strain sequencing project: providing services to taxonomists for standard genome sequencing and annotation.</title>
        <authorList>
            <consortium name="The Broad Institute Genomics Platform"/>
            <consortium name="The Broad Institute Genome Sequencing Center for Infectious Disease"/>
            <person name="Wu L."/>
            <person name="Ma J."/>
        </authorList>
    </citation>
    <scope>NUCLEOTIDE SEQUENCE [LARGE SCALE GENOMIC DNA]</scope>
    <source>
        <strain evidence="15">KCTC 22245</strain>
    </source>
</reference>
<dbReference type="InterPro" id="IPR005263">
    <property type="entry name" value="DapA"/>
</dbReference>
<evidence type="ECO:0000256" key="12">
    <source>
        <dbReference type="HAMAP-Rule" id="MF_00418"/>
    </source>
</evidence>
<dbReference type="CDD" id="cd00950">
    <property type="entry name" value="DHDPS"/>
    <property type="match status" value="1"/>
</dbReference>
<evidence type="ECO:0000256" key="6">
    <source>
        <dbReference type="ARBA" id="ARBA00022605"/>
    </source>
</evidence>
<dbReference type="PROSITE" id="PS00665">
    <property type="entry name" value="DHDPS_1"/>
    <property type="match status" value="1"/>
</dbReference>
<dbReference type="PANTHER" id="PTHR12128:SF66">
    <property type="entry name" value="4-HYDROXY-2-OXOGLUTARATE ALDOLASE, MITOCHONDRIAL"/>
    <property type="match status" value="1"/>
</dbReference>
<comment type="pathway">
    <text evidence="2 12">Amino-acid biosynthesis; L-lysine biosynthesis via DAP pathway; (S)-tetrahydrodipicolinate from L-aspartate: step 3/4.</text>
</comment>
<dbReference type="PANTHER" id="PTHR12128">
    <property type="entry name" value="DIHYDRODIPICOLINATE SYNTHASE"/>
    <property type="match status" value="1"/>
</dbReference>
<keyword evidence="15" id="KW-1185">Reference proteome</keyword>
<dbReference type="InterPro" id="IPR020624">
    <property type="entry name" value="Schiff_base-form_aldolases_CS"/>
</dbReference>
<dbReference type="Gene3D" id="3.20.20.70">
    <property type="entry name" value="Aldolase class I"/>
    <property type="match status" value="1"/>
</dbReference>
<evidence type="ECO:0000313" key="14">
    <source>
        <dbReference type="EMBL" id="MFC3303255.1"/>
    </source>
</evidence>
<dbReference type="EC" id="4.3.3.7" evidence="4 12"/>
<feature type="active site" description="Schiff-base intermediate with substrate" evidence="12">
    <location>
        <position position="164"/>
    </location>
</feature>
<comment type="subcellular location">
    <subcellularLocation>
        <location evidence="12">Cytoplasm</location>
    </subcellularLocation>
</comment>
<gene>
    <name evidence="12 14" type="primary">dapA</name>
    <name evidence="14" type="ORF">ACFONP_10980</name>
</gene>
<dbReference type="RefSeq" id="WP_189575636.1">
    <property type="nucleotide sequence ID" value="NZ_BMXU01000002.1"/>
</dbReference>
<evidence type="ECO:0000256" key="10">
    <source>
        <dbReference type="ARBA" id="ARBA00023270"/>
    </source>
</evidence>
<keyword evidence="6 12" id="KW-0028">Amino-acid biosynthesis</keyword>
<dbReference type="EMBL" id="JBHRVA010000003">
    <property type="protein sequence ID" value="MFC3303255.1"/>
    <property type="molecule type" value="Genomic_DNA"/>
</dbReference>
<evidence type="ECO:0000256" key="7">
    <source>
        <dbReference type="ARBA" id="ARBA00022915"/>
    </source>
</evidence>
<dbReference type="SMART" id="SM01130">
    <property type="entry name" value="DHDPS"/>
    <property type="match status" value="1"/>
</dbReference>
<dbReference type="HAMAP" id="MF_00418">
    <property type="entry name" value="DapA"/>
    <property type="match status" value="1"/>
</dbReference>
<dbReference type="NCBIfam" id="TIGR00674">
    <property type="entry name" value="dapA"/>
    <property type="match status" value="1"/>
</dbReference>
<protein>
    <recommendedName>
        <fullName evidence="4 12">4-hydroxy-tetrahydrodipicolinate synthase</fullName>
        <shortName evidence="12">HTPA synthase</shortName>
        <ecNumber evidence="4 12">4.3.3.7</ecNumber>
    </recommendedName>
</protein>
<comment type="catalytic activity">
    <reaction evidence="11 12">
        <text>L-aspartate 4-semialdehyde + pyruvate = (2S,4S)-4-hydroxy-2,3,4,5-tetrahydrodipicolinate + H2O + H(+)</text>
        <dbReference type="Rhea" id="RHEA:34171"/>
        <dbReference type="ChEBI" id="CHEBI:15361"/>
        <dbReference type="ChEBI" id="CHEBI:15377"/>
        <dbReference type="ChEBI" id="CHEBI:15378"/>
        <dbReference type="ChEBI" id="CHEBI:67139"/>
        <dbReference type="ChEBI" id="CHEBI:537519"/>
        <dbReference type="EC" id="4.3.3.7"/>
    </reaction>
</comment>
<dbReference type="InterPro" id="IPR013785">
    <property type="entry name" value="Aldolase_TIM"/>
</dbReference>
<sequence>MTPEWLSGSMVALVTPFSGDKVDEKALKALIERQIAGGTKALVIAGTTGEAATMTEEEHIGVIGMSVDIAAGRIPVIAGVGANVTRDAITLAKESLRVGAQALMATTGYYNKPSRAGLLAHYTKLAEATDLPLIVYNVPSRTASDLKEDLIAELSRLPTVVALKDASGDLARMARHRITCPEDMVFLSGEDITAVGFNAMGGKGCISVSANVAPAHCARMQDACLRGDYAEALKIQDQLTPLHDAMFSDASPAPAKYALAKLGLLEEELRLPLVPANEKARRLVDEALATLDL</sequence>
<accession>A0ABV7MEU6</accession>
<dbReference type="PRINTS" id="PR00146">
    <property type="entry name" value="DHPICSNTHASE"/>
</dbReference>
<feature type="active site" description="Proton donor/acceptor" evidence="12">
    <location>
        <position position="136"/>
    </location>
</feature>
<evidence type="ECO:0000313" key="15">
    <source>
        <dbReference type="Proteomes" id="UP001595607"/>
    </source>
</evidence>
<dbReference type="Proteomes" id="UP001595607">
    <property type="component" value="Unassembled WGS sequence"/>
</dbReference>
<organism evidence="14 15">
    <name type="scientific">Parvularcula lutaonensis</name>
    <dbReference type="NCBI Taxonomy" id="491923"/>
    <lineage>
        <taxon>Bacteria</taxon>
        <taxon>Pseudomonadati</taxon>
        <taxon>Pseudomonadota</taxon>
        <taxon>Alphaproteobacteria</taxon>
        <taxon>Parvularculales</taxon>
        <taxon>Parvularculaceae</taxon>
        <taxon>Parvularcula</taxon>
    </lineage>
</organism>
<keyword evidence="8 12" id="KW-0457">Lysine biosynthesis</keyword>
<keyword evidence="7 12" id="KW-0220">Diaminopimelate biosynthesis</keyword>
<comment type="similarity">
    <text evidence="3 12 13">Belongs to the DapA family.</text>
</comment>
<dbReference type="GO" id="GO:0008840">
    <property type="term" value="F:4-hydroxy-tetrahydrodipicolinate synthase activity"/>
    <property type="evidence" value="ECO:0007669"/>
    <property type="project" value="UniProtKB-EC"/>
</dbReference>
<evidence type="ECO:0000256" key="8">
    <source>
        <dbReference type="ARBA" id="ARBA00023154"/>
    </source>
</evidence>
<dbReference type="PIRSF" id="PIRSF001365">
    <property type="entry name" value="DHDPS"/>
    <property type="match status" value="1"/>
</dbReference>
<evidence type="ECO:0000256" key="1">
    <source>
        <dbReference type="ARBA" id="ARBA00003294"/>
    </source>
</evidence>
<keyword evidence="5 12" id="KW-0963">Cytoplasm</keyword>
<keyword evidence="9 12" id="KW-0456">Lyase</keyword>
<proteinExistence type="inferred from homology"/>
<feature type="site" description="Part of a proton relay during catalysis" evidence="12">
    <location>
        <position position="47"/>
    </location>
</feature>
<dbReference type="InterPro" id="IPR020625">
    <property type="entry name" value="Schiff_base-form_aldolases_AS"/>
</dbReference>
<name>A0ABV7MEU6_9PROT</name>
<evidence type="ECO:0000256" key="3">
    <source>
        <dbReference type="ARBA" id="ARBA00007592"/>
    </source>
</evidence>
<comment type="subunit">
    <text evidence="12">Homotetramer; dimer of dimers.</text>
</comment>